<dbReference type="EMBL" id="JBHUEH010000023">
    <property type="protein sequence ID" value="MFD1887396.1"/>
    <property type="molecule type" value="Genomic_DNA"/>
</dbReference>
<sequence>MTTSKALIIPQGKTKNNTGDIFTVMFNPSEYTVVQQGNWNAGSNESKPLQTAGNVSGSLSLSLFFDTSMQGSDVREYAGKLLSMVQEDMSSAKPRTYTFAWGTFEYEGRMEIKEQKYTLFMENGVPLRLRMNITLYREKSLDQTVTAQTLSDTDRQVTSQQGESLPETAQKFYGDASKWRQIANASGIDDPLNPGPASLLTVPGKG</sequence>
<feature type="domain" description="Contractile injection system tube protein N-terminal" evidence="2">
    <location>
        <begin position="13"/>
        <end position="143"/>
    </location>
</feature>
<organism evidence="3 4">
    <name type="scientific">Paenibacillus wenxiniae</name>
    <dbReference type="NCBI Taxonomy" id="1636843"/>
    <lineage>
        <taxon>Bacteria</taxon>
        <taxon>Bacillati</taxon>
        <taxon>Bacillota</taxon>
        <taxon>Bacilli</taxon>
        <taxon>Bacillales</taxon>
        <taxon>Paenibacillaceae</taxon>
        <taxon>Paenibacillus</taxon>
    </lineage>
</organism>
<evidence type="ECO:0000313" key="4">
    <source>
        <dbReference type="Proteomes" id="UP001597233"/>
    </source>
</evidence>
<protein>
    <recommendedName>
        <fullName evidence="2">Contractile injection system tube protein N-terminal domain-containing protein</fullName>
    </recommendedName>
</protein>
<feature type="region of interest" description="Disordered" evidence="1">
    <location>
        <begin position="186"/>
        <end position="206"/>
    </location>
</feature>
<comment type="caution">
    <text evidence="3">The sequence shown here is derived from an EMBL/GenBank/DDBJ whole genome shotgun (WGS) entry which is preliminary data.</text>
</comment>
<evidence type="ECO:0000256" key="1">
    <source>
        <dbReference type="SAM" id="MobiDB-lite"/>
    </source>
</evidence>
<dbReference type="Proteomes" id="UP001597233">
    <property type="component" value="Unassembled WGS sequence"/>
</dbReference>
<proteinExistence type="predicted"/>
<evidence type="ECO:0000313" key="3">
    <source>
        <dbReference type="EMBL" id="MFD1887396.1"/>
    </source>
</evidence>
<dbReference type="Pfam" id="PF19266">
    <property type="entry name" value="CIS_tube"/>
    <property type="match status" value="1"/>
</dbReference>
<dbReference type="InterPro" id="IPR045361">
    <property type="entry name" value="CIS_tube_prot_N"/>
</dbReference>
<name>A0ABW4RM70_9BACL</name>
<dbReference type="RefSeq" id="WP_347325118.1">
    <property type="nucleotide sequence ID" value="NZ_JBCGUH010000005.1"/>
</dbReference>
<gene>
    <name evidence="3" type="ORF">ACFSC9_18020</name>
</gene>
<keyword evidence="4" id="KW-1185">Reference proteome</keyword>
<accession>A0ABW4RM70</accession>
<reference evidence="4" key="1">
    <citation type="journal article" date="2019" name="Int. J. Syst. Evol. Microbiol.">
        <title>The Global Catalogue of Microorganisms (GCM) 10K type strain sequencing project: providing services to taxonomists for standard genome sequencing and annotation.</title>
        <authorList>
            <consortium name="The Broad Institute Genomics Platform"/>
            <consortium name="The Broad Institute Genome Sequencing Center for Infectious Disease"/>
            <person name="Wu L."/>
            <person name="Ma J."/>
        </authorList>
    </citation>
    <scope>NUCLEOTIDE SEQUENCE [LARGE SCALE GENOMIC DNA]</scope>
    <source>
        <strain evidence="4">CCUG 54950</strain>
    </source>
</reference>
<evidence type="ECO:0000259" key="2">
    <source>
        <dbReference type="Pfam" id="PF19266"/>
    </source>
</evidence>